<proteinExistence type="predicted"/>
<dbReference type="KEGG" id="oai:OLEAN_C01980"/>
<dbReference type="GO" id="GO:0006935">
    <property type="term" value="P:chemotaxis"/>
    <property type="evidence" value="ECO:0007669"/>
    <property type="project" value="UniProtKB-ARBA"/>
</dbReference>
<dbReference type="SMART" id="SM00283">
    <property type="entry name" value="MA"/>
    <property type="match status" value="1"/>
</dbReference>
<dbReference type="OrthoDB" id="9808588at2"/>
<dbReference type="SUPFAM" id="SSF58104">
    <property type="entry name" value="Methyl-accepting chemotaxis protein (MCP) signaling domain"/>
    <property type="match status" value="1"/>
</dbReference>
<evidence type="ECO:0000256" key="2">
    <source>
        <dbReference type="ARBA" id="ARBA00023224"/>
    </source>
</evidence>
<comment type="subcellular location">
    <subcellularLocation>
        <location evidence="1">Membrane</location>
    </subcellularLocation>
</comment>
<dbReference type="AlphaFoldDB" id="R4YQH4"/>
<dbReference type="PANTHER" id="PTHR32089">
    <property type="entry name" value="METHYL-ACCEPTING CHEMOTAXIS PROTEIN MCPB"/>
    <property type="match status" value="1"/>
</dbReference>
<keyword evidence="7" id="KW-1185">Reference proteome</keyword>
<evidence type="ECO:0000313" key="6">
    <source>
        <dbReference type="EMBL" id="CCK74374.1"/>
    </source>
</evidence>
<evidence type="ECO:0000256" key="1">
    <source>
        <dbReference type="ARBA" id="ARBA00004370"/>
    </source>
</evidence>
<dbReference type="Pfam" id="PF13682">
    <property type="entry name" value="CZB"/>
    <property type="match status" value="1"/>
</dbReference>
<gene>
    <name evidence="6" type="ORF">OLEAN_C01980</name>
</gene>
<dbReference type="GO" id="GO:0016020">
    <property type="term" value="C:membrane"/>
    <property type="evidence" value="ECO:0007669"/>
    <property type="project" value="UniProtKB-SubCell"/>
</dbReference>
<keyword evidence="2 3" id="KW-0807">Transducer</keyword>
<accession>R4YQH4</accession>
<dbReference type="InterPro" id="IPR025991">
    <property type="entry name" value="Chemoreceptor_zinc-bind_dom"/>
</dbReference>
<reference evidence="6 7" key="1">
    <citation type="journal article" date="2013" name="Nat. Commun.">
        <title>Genome sequence and functional genomic analysis of the oil-degrading bacterium Oleispira antarctica.</title>
        <authorList>
            <person name="Kube M."/>
            <person name="Chernikova T.N."/>
            <person name="Al-Ramahi Y."/>
            <person name="Beloqui A."/>
            <person name="Lopez-Cortez N."/>
            <person name="Guazzaroni M.E."/>
            <person name="Heipieper H.J."/>
            <person name="Klages S."/>
            <person name="Kotsyurbenko O.R."/>
            <person name="Langer I."/>
            <person name="Nechitaylo T.Y."/>
            <person name="Lunsdorf H."/>
            <person name="Fernandez M."/>
            <person name="Juarez S."/>
            <person name="Ciordia S."/>
            <person name="Singer A."/>
            <person name="Kagan O."/>
            <person name="Egorova O."/>
            <person name="Petit P.A."/>
            <person name="Stogios P."/>
            <person name="Kim Y."/>
            <person name="Tchigvintsev A."/>
            <person name="Flick R."/>
            <person name="Denaro R."/>
            <person name="Genovese M."/>
            <person name="Albar J.P."/>
            <person name="Reva O.N."/>
            <person name="Martinez-Gomariz M."/>
            <person name="Tran H."/>
            <person name="Ferrer M."/>
            <person name="Savchenko A."/>
            <person name="Yakunin A.F."/>
            <person name="Yakimov M.M."/>
            <person name="Golyshina O.V."/>
            <person name="Reinhardt R."/>
            <person name="Golyshin P.N."/>
        </authorList>
    </citation>
    <scope>NUCLEOTIDE SEQUENCE [LARGE SCALE GENOMIC DNA]</scope>
</reference>
<evidence type="ECO:0000313" key="7">
    <source>
        <dbReference type="Proteomes" id="UP000032749"/>
    </source>
</evidence>
<evidence type="ECO:0000256" key="3">
    <source>
        <dbReference type="PROSITE-ProRule" id="PRU00284"/>
    </source>
</evidence>
<dbReference type="Proteomes" id="UP000032749">
    <property type="component" value="Chromosome"/>
</dbReference>
<dbReference type="Gene3D" id="6.10.250.3200">
    <property type="match status" value="1"/>
</dbReference>
<dbReference type="PROSITE" id="PS50111">
    <property type="entry name" value="CHEMOTAXIS_TRANSDUC_2"/>
    <property type="match status" value="1"/>
</dbReference>
<dbReference type="HOGENOM" id="CLU_000445_21_0_6"/>
<dbReference type="PANTHER" id="PTHR32089:SF112">
    <property type="entry name" value="LYSOZYME-LIKE PROTEIN-RELATED"/>
    <property type="match status" value="1"/>
</dbReference>
<dbReference type="GO" id="GO:0007165">
    <property type="term" value="P:signal transduction"/>
    <property type="evidence" value="ECO:0007669"/>
    <property type="project" value="UniProtKB-KW"/>
</dbReference>
<dbReference type="InterPro" id="IPR004089">
    <property type="entry name" value="MCPsignal_dom"/>
</dbReference>
<feature type="domain" description="Methyl-accepting transducer" evidence="5">
    <location>
        <begin position="69"/>
        <end position="269"/>
    </location>
</feature>
<dbReference type="Pfam" id="PF00015">
    <property type="entry name" value="MCPsignal"/>
    <property type="match status" value="1"/>
</dbReference>
<organism evidence="6 7">
    <name type="scientific">Oleispira antarctica RB-8</name>
    <dbReference type="NCBI Taxonomy" id="698738"/>
    <lineage>
        <taxon>Bacteria</taxon>
        <taxon>Pseudomonadati</taxon>
        <taxon>Pseudomonadota</taxon>
        <taxon>Gammaproteobacteria</taxon>
        <taxon>Oceanospirillales</taxon>
        <taxon>Oceanospirillaceae</taxon>
        <taxon>Oleispira</taxon>
    </lineage>
</organism>
<feature type="coiled-coil region" evidence="4">
    <location>
        <begin position="10"/>
        <end position="37"/>
    </location>
</feature>
<sequence>MPIFHNPAEHSRLLARIASLEAEKASLLEDLSNKDSLHARNDDLHREQKDKYDLKSVLFSKYIQSQDIINDIRLSVAESAAESLSEKNNLSQSMESFSEINSLVKKCTTTLSGLNAQIGSIASTVELLSSTTIKIETFVSQIQDIAAQTNLLALNAAIEAARAGEQGRGFAVVADEVRALAARSADASEQITNLTTTIKTQTELATKEITNQQVETKQVTDISNAINEVVVDVSSAANIMFNSIVKTSRVSFLQSVKLDHVAWKTGIYKNIIKLTHNNHDDFSTHEKCRLGVWYYEGEHPADYKSSSQYANLEIPHKKVHQSGHQALDFFKAGDVEHMIEALDHMEVASIETTHLITALESKF</sequence>
<dbReference type="Gene3D" id="1.20.120.30">
    <property type="entry name" value="Aspartate receptor, ligand-binding domain"/>
    <property type="match status" value="1"/>
</dbReference>
<keyword evidence="4" id="KW-0175">Coiled coil</keyword>
<evidence type="ECO:0000259" key="5">
    <source>
        <dbReference type="PROSITE" id="PS50111"/>
    </source>
</evidence>
<name>R4YQH4_OLEAN</name>
<dbReference type="EMBL" id="FO203512">
    <property type="protein sequence ID" value="CCK74374.1"/>
    <property type="molecule type" value="Genomic_DNA"/>
</dbReference>
<evidence type="ECO:0000256" key="4">
    <source>
        <dbReference type="SAM" id="Coils"/>
    </source>
</evidence>
<protein>
    <submittedName>
        <fullName evidence="6">Methyl-accepting chemotaxis protein</fullName>
    </submittedName>
</protein>
<dbReference type="STRING" id="698738.OLEAN_C01980"/>